<dbReference type="PANTHER" id="PTHR46796:SF13">
    <property type="entry name" value="HTH-TYPE TRANSCRIPTIONAL ACTIVATOR RHAS"/>
    <property type="match status" value="1"/>
</dbReference>
<keyword evidence="3" id="KW-0804">Transcription</keyword>
<protein>
    <submittedName>
        <fullName evidence="5">AraC-type DNA-binding protein</fullName>
    </submittedName>
</protein>
<evidence type="ECO:0000256" key="2">
    <source>
        <dbReference type="ARBA" id="ARBA00023125"/>
    </source>
</evidence>
<dbReference type="STRING" id="58114.SAMN05216270_113110"/>
<name>A0A1G7AHE4_9ACTN</name>
<dbReference type="InterPro" id="IPR009057">
    <property type="entry name" value="Homeodomain-like_sf"/>
</dbReference>
<keyword evidence="6" id="KW-1185">Reference proteome</keyword>
<evidence type="ECO:0000259" key="4">
    <source>
        <dbReference type="PROSITE" id="PS01124"/>
    </source>
</evidence>
<evidence type="ECO:0000256" key="3">
    <source>
        <dbReference type="ARBA" id="ARBA00023163"/>
    </source>
</evidence>
<dbReference type="SMART" id="SM00342">
    <property type="entry name" value="HTH_ARAC"/>
    <property type="match status" value="1"/>
</dbReference>
<dbReference type="PROSITE" id="PS01124">
    <property type="entry name" value="HTH_ARAC_FAMILY_2"/>
    <property type="match status" value="1"/>
</dbReference>
<dbReference type="AlphaFoldDB" id="A0A1G7AHE4"/>
<dbReference type="GO" id="GO:0003700">
    <property type="term" value="F:DNA-binding transcription factor activity"/>
    <property type="evidence" value="ECO:0007669"/>
    <property type="project" value="InterPro"/>
</dbReference>
<dbReference type="Pfam" id="PF12833">
    <property type="entry name" value="HTH_18"/>
    <property type="match status" value="1"/>
</dbReference>
<gene>
    <name evidence="5" type="ORF">SAMN05216270_113110</name>
</gene>
<dbReference type="Proteomes" id="UP000198949">
    <property type="component" value="Unassembled WGS sequence"/>
</dbReference>
<evidence type="ECO:0000313" key="6">
    <source>
        <dbReference type="Proteomes" id="UP000198949"/>
    </source>
</evidence>
<dbReference type="Pfam" id="PF12852">
    <property type="entry name" value="Cupin_6"/>
    <property type="match status" value="1"/>
</dbReference>
<feature type="domain" description="HTH araC/xylS-type" evidence="4">
    <location>
        <begin position="202"/>
        <end position="300"/>
    </location>
</feature>
<dbReference type="OrthoDB" id="241790at2"/>
<dbReference type="GO" id="GO:0043565">
    <property type="term" value="F:sequence-specific DNA binding"/>
    <property type="evidence" value="ECO:0007669"/>
    <property type="project" value="InterPro"/>
</dbReference>
<proteinExistence type="predicted"/>
<dbReference type="RefSeq" id="WP_091039111.1">
    <property type="nucleotide sequence ID" value="NZ_FNAD01000013.1"/>
</dbReference>
<evidence type="ECO:0000256" key="1">
    <source>
        <dbReference type="ARBA" id="ARBA00023015"/>
    </source>
</evidence>
<dbReference type="EMBL" id="FNAD01000013">
    <property type="protein sequence ID" value="SDE13475.1"/>
    <property type="molecule type" value="Genomic_DNA"/>
</dbReference>
<keyword evidence="1" id="KW-0805">Transcription regulation</keyword>
<dbReference type="InterPro" id="IPR050204">
    <property type="entry name" value="AraC_XylS_family_regulators"/>
</dbReference>
<organism evidence="5 6">
    <name type="scientific">Glycomyces harbinensis</name>
    <dbReference type="NCBI Taxonomy" id="58114"/>
    <lineage>
        <taxon>Bacteria</taxon>
        <taxon>Bacillati</taxon>
        <taxon>Actinomycetota</taxon>
        <taxon>Actinomycetes</taxon>
        <taxon>Glycomycetales</taxon>
        <taxon>Glycomycetaceae</taxon>
        <taxon>Glycomyces</taxon>
    </lineage>
</organism>
<dbReference type="PROSITE" id="PS00041">
    <property type="entry name" value="HTH_ARAC_FAMILY_1"/>
    <property type="match status" value="1"/>
</dbReference>
<sequence>MDPFSDMLGGIRAERAAVNRAALEPAWKIRFGDGAPLTMLTIVSGRGRLVLHDGAEFEVAAGDTAIILGPEPFHLADLDATADSVGRTYLVSCFDQEADREPKQDANGSTTLVVGAYRGLKPRHERLLKALPPVIVLNEAVEDVVWLQALDEALARRSRPGGRALVDRVLDWGLICTLSCWFDIQGAKAPAWYLGALDPVAGPALEAVHRRPGERWTVGALAAVAGVSRAHFAKRFTEVMGQPPLAYLTEWRMCLAEDLLADPDRAVAEVAREVGYADPFAFSTAFKRLHGASPSAYRSKIP</sequence>
<dbReference type="PANTHER" id="PTHR46796">
    <property type="entry name" value="HTH-TYPE TRANSCRIPTIONAL ACTIVATOR RHAS-RELATED"/>
    <property type="match status" value="1"/>
</dbReference>
<reference evidence="6" key="1">
    <citation type="submission" date="2016-10" db="EMBL/GenBank/DDBJ databases">
        <authorList>
            <person name="Varghese N."/>
            <person name="Submissions S."/>
        </authorList>
    </citation>
    <scope>NUCLEOTIDE SEQUENCE [LARGE SCALE GENOMIC DNA]</scope>
    <source>
        <strain evidence="6">CGMCC 4.3516</strain>
    </source>
</reference>
<dbReference type="InterPro" id="IPR032783">
    <property type="entry name" value="AraC_lig"/>
</dbReference>
<dbReference type="Gene3D" id="1.10.10.60">
    <property type="entry name" value="Homeodomain-like"/>
    <property type="match status" value="2"/>
</dbReference>
<dbReference type="SUPFAM" id="SSF46689">
    <property type="entry name" value="Homeodomain-like"/>
    <property type="match status" value="2"/>
</dbReference>
<accession>A0A1G7AHE4</accession>
<dbReference type="PRINTS" id="PR00032">
    <property type="entry name" value="HTHARAC"/>
</dbReference>
<keyword evidence="2 5" id="KW-0238">DNA-binding</keyword>
<evidence type="ECO:0000313" key="5">
    <source>
        <dbReference type="EMBL" id="SDE13475.1"/>
    </source>
</evidence>
<dbReference type="InterPro" id="IPR018062">
    <property type="entry name" value="HTH_AraC-typ_CS"/>
</dbReference>
<dbReference type="InterPro" id="IPR020449">
    <property type="entry name" value="Tscrpt_reg_AraC-type_HTH"/>
</dbReference>
<dbReference type="InterPro" id="IPR018060">
    <property type="entry name" value="HTH_AraC"/>
</dbReference>